<sequence>MHDNDPRKSNENVDPQPTSDDLEEQLEKGLEDTFPASDPVSATRATRTGAPGEFAIRPPKSEKDEDSEEELEEGLEDTFPASDPVSATSPTHAGGPKDK</sequence>
<dbReference type="Proteomes" id="UP000636264">
    <property type="component" value="Unassembled WGS sequence"/>
</dbReference>
<reference evidence="2" key="1">
    <citation type="journal article" date="2014" name="Int. J. Syst. Evol. Microbiol.">
        <title>Complete genome sequence of Corynebacterium casei LMG S-19264T (=DSM 44701T), isolated from a smear-ripened cheese.</title>
        <authorList>
            <consortium name="US DOE Joint Genome Institute (JGI-PGF)"/>
            <person name="Walter F."/>
            <person name="Albersmeier A."/>
            <person name="Kalinowski J."/>
            <person name="Ruckert C."/>
        </authorList>
    </citation>
    <scope>NUCLEOTIDE SEQUENCE</scope>
    <source>
        <strain evidence="2">CGMCC 1.15320</strain>
    </source>
</reference>
<evidence type="ECO:0000313" key="2">
    <source>
        <dbReference type="EMBL" id="GGA64567.1"/>
    </source>
</evidence>
<dbReference type="RefSeq" id="WP_188720700.1">
    <property type="nucleotide sequence ID" value="NZ_BMIF01000004.1"/>
</dbReference>
<feature type="region of interest" description="Disordered" evidence="1">
    <location>
        <begin position="1"/>
        <end position="99"/>
    </location>
</feature>
<keyword evidence="3" id="KW-1185">Reference proteome</keyword>
<comment type="caution">
    <text evidence="2">The sequence shown here is derived from an EMBL/GenBank/DDBJ whole genome shotgun (WGS) entry which is preliminary data.</text>
</comment>
<reference evidence="2" key="2">
    <citation type="submission" date="2020-09" db="EMBL/GenBank/DDBJ databases">
        <authorList>
            <person name="Sun Q."/>
            <person name="Zhou Y."/>
        </authorList>
    </citation>
    <scope>NUCLEOTIDE SEQUENCE</scope>
    <source>
        <strain evidence="2">CGMCC 1.15320</strain>
    </source>
</reference>
<dbReference type="EMBL" id="BMIF01000004">
    <property type="protein sequence ID" value="GGA64567.1"/>
    <property type="molecule type" value="Genomic_DNA"/>
</dbReference>
<feature type="compositionally biased region" description="Basic and acidic residues" evidence="1">
    <location>
        <begin position="1"/>
        <end position="11"/>
    </location>
</feature>
<feature type="compositionally biased region" description="Acidic residues" evidence="1">
    <location>
        <begin position="64"/>
        <end position="76"/>
    </location>
</feature>
<evidence type="ECO:0000256" key="1">
    <source>
        <dbReference type="SAM" id="MobiDB-lite"/>
    </source>
</evidence>
<gene>
    <name evidence="2" type="ORF">GCM10011385_17910</name>
</gene>
<name>A0A916W4A9_9HYPH</name>
<dbReference type="AlphaFoldDB" id="A0A916W4A9"/>
<proteinExistence type="predicted"/>
<evidence type="ECO:0000313" key="3">
    <source>
        <dbReference type="Proteomes" id="UP000636264"/>
    </source>
</evidence>
<organism evidence="2 3">
    <name type="scientific">Nitratireductor aestuarii</name>
    <dbReference type="NCBI Taxonomy" id="1735103"/>
    <lineage>
        <taxon>Bacteria</taxon>
        <taxon>Pseudomonadati</taxon>
        <taxon>Pseudomonadota</taxon>
        <taxon>Alphaproteobacteria</taxon>
        <taxon>Hyphomicrobiales</taxon>
        <taxon>Phyllobacteriaceae</taxon>
        <taxon>Nitratireductor</taxon>
    </lineage>
</organism>
<accession>A0A916W4A9</accession>
<protein>
    <submittedName>
        <fullName evidence="2">Uncharacterized protein</fullName>
    </submittedName>
</protein>